<dbReference type="PANTHER" id="PTHR43630">
    <property type="entry name" value="POLY-BETA-1,6-N-ACETYL-D-GLUCOSAMINE SYNTHASE"/>
    <property type="match status" value="1"/>
</dbReference>
<dbReference type="EMBL" id="FMYQ01000014">
    <property type="protein sequence ID" value="SDD09971.1"/>
    <property type="molecule type" value="Genomic_DNA"/>
</dbReference>
<dbReference type="OrthoDB" id="9815923at2"/>
<evidence type="ECO:0000259" key="2">
    <source>
        <dbReference type="Pfam" id="PF00535"/>
    </source>
</evidence>
<dbReference type="PANTHER" id="PTHR43630:SF2">
    <property type="entry name" value="GLYCOSYLTRANSFERASE"/>
    <property type="match status" value="1"/>
</dbReference>
<evidence type="ECO:0000313" key="3">
    <source>
        <dbReference type="EMBL" id="SDD09971.1"/>
    </source>
</evidence>
<dbReference type="CDD" id="cd02511">
    <property type="entry name" value="Beta4Glucosyltransferase"/>
    <property type="match status" value="1"/>
</dbReference>
<dbReference type="GO" id="GO:0016740">
    <property type="term" value="F:transferase activity"/>
    <property type="evidence" value="ECO:0007669"/>
    <property type="project" value="UniProtKB-KW"/>
</dbReference>
<keyword evidence="3" id="KW-0808">Transferase</keyword>
<proteinExistence type="inferred from homology"/>
<comment type="similarity">
    <text evidence="1">Belongs to the glycosyltransferase 2 family. WaaE/KdtX subfamily.</text>
</comment>
<dbReference type="Pfam" id="PF00535">
    <property type="entry name" value="Glycos_transf_2"/>
    <property type="match status" value="1"/>
</dbReference>
<reference evidence="4" key="1">
    <citation type="submission" date="2016-09" db="EMBL/GenBank/DDBJ databases">
        <authorList>
            <person name="Varghese N."/>
            <person name="Submissions S."/>
        </authorList>
    </citation>
    <scope>NUCLEOTIDE SEQUENCE [LARGE SCALE GENOMIC DNA]</scope>
    <source>
        <strain evidence="4">TNe-862</strain>
    </source>
</reference>
<evidence type="ECO:0000313" key="4">
    <source>
        <dbReference type="Proteomes" id="UP000198908"/>
    </source>
</evidence>
<protein>
    <submittedName>
        <fullName evidence="3">Glycosyltransferase involved in cell wall bisynthesis</fullName>
    </submittedName>
</protein>
<dbReference type="RefSeq" id="WP_091998374.1">
    <property type="nucleotide sequence ID" value="NZ_FMYQ01000014.1"/>
</dbReference>
<sequence length="271" mass="30274">MNERAKPDAISVIVIVKNEAHDIRDCLASVQGWAHEIVVLDSGSTDGTQAICRELGARVVETDWPGFGPQKQRALDMARGPWILSLDADERVSPALRDEILASVKDNGADLFRLPRQSNYCGKWIRHSGWSPDYVTRLFRRDAARFSTDLVHERVIAAPEARVGTLAEPLIHYSFRDFSEVLGKIDSYSSYGAIQGAARGKRGGLRKALLHGFWSFVRSWIIQRGFLDGKMGFVLAISNAEGTYYRYLKLMLLETQHAAAAKSRDDAPEIQ</sequence>
<accession>A0A1G6RZY6</accession>
<dbReference type="SUPFAM" id="SSF53448">
    <property type="entry name" value="Nucleotide-diphospho-sugar transferases"/>
    <property type="match status" value="1"/>
</dbReference>
<dbReference type="InterPro" id="IPR001173">
    <property type="entry name" value="Glyco_trans_2-like"/>
</dbReference>
<dbReference type="Gene3D" id="3.90.550.10">
    <property type="entry name" value="Spore Coat Polysaccharide Biosynthesis Protein SpsA, Chain A"/>
    <property type="match status" value="1"/>
</dbReference>
<feature type="domain" description="Glycosyltransferase 2-like" evidence="2">
    <location>
        <begin position="11"/>
        <end position="131"/>
    </location>
</feature>
<dbReference type="STRING" id="416944.SAMN05421548_11491"/>
<evidence type="ECO:0000256" key="1">
    <source>
        <dbReference type="ARBA" id="ARBA00038494"/>
    </source>
</evidence>
<name>A0A1G6RZY6_9BURK</name>
<keyword evidence="4" id="KW-1185">Reference proteome</keyword>
<gene>
    <name evidence="3" type="ORF">SAMN05421548_11491</name>
</gene>
<dbReference type="InterPro" id="IPR029044">
    <property type="entry name" value="Nucleotide-diphossugar_trans"/>
</dbReference>
<dbReference type="AlphaFoldDB" id="A0A1G6RZY6"/>
<dbReference type="Proteomes" id="UP000198908">
    <property type="component" value="Unassembled WGS sequence"/>
</dbReference>
<organism evidence="3 4">
    <name type="scientific">Paraburkholderia lycopersici</name>
    <dbReference type="NCBI Taxonomy" id="416944"/>
    <lineage>
        <taxon>Bacteria</taxon>
        <taxon>Pseudomonadati</taxon>
        <taxon>Pseudomonadota</taxon>
        <taxon>Betaproteobacteria</taxon>
        <taxon>Burkholderiales</taxon>
        <taxon>Burkholderiaceae</taxon>
        <taxon>Paraburkholderia</taxon>
    </lineage>
</organism>